<accession>A0A2T4SEQ5</accession>
<comment type="caution">
    <text evidence="2">The sequence shown here is derived from an EMBL/GenBank/DDBJ whole genome shotgun (WGS) entry which is preliminary data.</text>
</comment>
<sequence>MNLKENNVKAFLNSRNITAEHYTFHQSCHSVQEAAEAVNAMAEDFVKNICMIGPNNQLIVAIISGNDRASTKRVGKSLDIERPRLAEENEVFEKSGFPPGGVPSFGFQATFLVDDKLIDKGYIYTGGGSEKSLVKIQMTDILELNQAHISRVRK</sequence>
<name>A0A2T4SEQ5_9STAP</name>
<dbReference type="Gene3D" id="3.90.960.10">
    <property type="entry name" value="YbaK/aminoacyl-tRNA synthetase-associated domain"/>
    <property type="match status" value="1"/>
</dbReference>
<reference evidence="2 3" key="1">
    <citation type="journal article" date="2016" name="Front. Microbiol.">
        <title>Comprehensive Phylogenetic Analysis of Bovine Non-aureus Staphylococci Species Based on Whole-Genome Sequencing.</title>
        <authorList>
            <person name="Naushad S."/>
            <person name="Barkema H.W."/>
            <person name="Luby C."/>
            <person name="Condas L.A."/>
            <person name="Nobrega D.B."/>
            <person name="Carson D.A."/>
            <person name="De Buck J."/>
        </authorList>
    </citation>
    <scope>NUCLEOTIDE SEQUENCE [LARGE SCALE GENOMIC DNA]</scope>
    <source>
        <strain evidence="2 3">SNUC 4337</strain>
    </source>
</reference>
<dbReference type="SUPFAM" id="SSF55826">
    <property type="entry name" value="YbaK/ProRS associated domain"/>
    <property type="match status" value="1"/>
</dbReference>
<dbReference type="GO" id="GO:0002161">
    <property type="term" value="F:aminoacyl-tRNA deacylase activity"/>
    <property type="evidence" value="ECO:0007669"/>
    <property type="project" value="InterPro"/>
</dbReference>
<dbReference type="InterPro" id="IPR007214">
    <property type="entry name" value="YbaK/aa-tRNA-synth-assoc-dom"/>
</dbReference>
<dbReference type="Pfam" id="PF04073">
    <property type="entry name" value="tRNA_edit"/>
    <property type="match status" value="1"/>
</dbReference>
<proteinExistence type="predicted"/>
<evidence type="ECO:0000259" key="1">
    <source>
        <dbReference type="Pfam" id="PF04073"/>
    </source>
</evidence>
<dbReference type="PANTHER" id="PTHR30411">
    <property type="entry name" value="CYTOPLASMIC PROTEIN"/>
    <property type="match status" value="1"/>
</dbReference>
<dbReference type="InterPro" id="IPR036754">
    <property type="entry name" value="YbaK/aa-tRNA-synt-asso_dom_sf"/>
</dbReference>
<protein>
    <recommendedName>
        <fullName evidence="1">YbaK/aminoacyl-tRNA synthetase-associated domain-containing protein</fullName>
    </recommendedName>
</protein>
<dbReference type="EMBL" id="PZHR01000001">
    <property type="protein sequence ID" value="PTK61051.1"/>
    <property type="molecule type" value="Genomic_DNA"/>
</dbReference>
<dbReference type="Proteomes" id="UP000240400">
    <property type="component" value="Unassembled WGS sequence"/>
</dbReference>
<evidence type="ECO:0000313" key="3">
    <source>
        <dbReference type="Proteomes" id="UP000240400"/>
    </source>
</evidence>
<evidence type="ECO:0000313" key="2">
    <source>
        <dbReference type="EMBL" id="PTK61051.1"/>
    </source>
</evidence>
<dbReference type="RefSeq" id="WP_107643849.1">
    <property type="nucleotide sequence ID" value="NZ_CARIOE010000003.1"/>
</dbReference>
<dbReference type="AlphaFoldDB" id="A0A2T4SEQ5"/>
<dbReference type="OrthoDB" id="9798760at2"/>
<gene>
    <name evidence="2" type="ORF">BUZ61_00530</name>
</gene>
<dbReference type="PANTHER" id="PTHR30411:SF1">
    <property type="entry name" value="CYTOPLASMIC PROTEIN"/>
    <property type="match status" value="1"/>
</dbReference>
<dbReference type="CDD" id="cd04332">
    <property type="entry name" value="YbaK_like"/>
    <property type="match status" value="1"/>
</dbReference>
<organism evidence="2 3">
    <name type="scientific">Staphylococcus nepalensis</name>
    <dbReference type="NCBI Taxonomy" id="214473"/>
    <lineage>
        <taxon>Bacteria</taxon>
        <taxon>Bacillati</taxon>
        <taxon>Bacillota</taxon>
        <taxon>Bacilli</taxon>
        <taxon>Bacillales</taxon>
        <taxon>Staphylococcaceae</taxon>
        <taxon>Staphylococcus</taxon>
    </lineage>
</organism>
<feature type="domain" description="YbaK/aminoacyl-tRNA synthetase-associated" evidence="1">
    <location>
        <begin position="25"/>
        <end position="143"/>
    </location>
</feature>